<accession>A0A445B4G6</accession>
<comment type="caution">
    <text evidence="2">The sequence shown here is derived from an EMBL/GenBank/DDBJ whole genome shotgun (WGS) entry which is preliminary data.</text>
</comment>
<keyword evidence="1" id="KW-0812">Transmembrane</keyword>
<proteinExistence type="predicted"/>
<feature type="transmembrane region" description="Helical" evidence="1">
    <location>
        <begin position="144"/>
        <end position="164"/>
    </location>
</feature>
<evidence type="ECO:0000313" key="3">
    <source>
        <dbReference type="Proteomes" id="UP000289738"/>
    </source>
</evidence>
<dbReference type="Proteomes" id="UP000289738">
    <property type="component" value="Chromosome A10"/>
</dbReference>
<name>A0A445B4G6_ARAHY</name>
<keyword evidence="3" id="KW-1185">Reference proteome</keyword>
<keyword evidence="1" id="KW-0472">Membrane</keyword>
<sequence length="178" mass="20026">MTIYNNLKFTYNELNKRITESRRLSFLGMETLKYHPSKNLGNVEKSLISFNPLSIQPSTLPSSISLYAAVNSSPLSLCLDGSTCCRCAIDSTSLRRSISFWILFCSRRSSSVARRSSSSLCFAPLSLCLDLPLLRRVWKLRRSLLYLSSLSLFACVTVSSVVAVTPLPPHRRHWGIFN</sequence>
<reference evidence="2 3" key="1">
    <citation type="submission" date="2019-01" db="EMBL/GenBank/DDBJ databases">
        <title>Sequencing of cultivated peanut Arachis hypogaea provides insights into genome evolution and oil improvement.</title>
        <authorList>
            <person name="Chen X."/>
        </authorList>
    </citation>
    <scope>NUCLEOTIDE SEQUENCE [LARGE SCALE GENOMIC DNA]</scope>
    <source>
        <strain evidence="3">cv. Fuhuasheng</strain>
        <tissue evidence="2">Leaves</tissue>
    </source>
</reference>
<organism evidence="2 3">
    <name type="scientific">Arachis hypogaea</name>
    <name type="common">Peanut</name>
    <dbReference type="NCBI Taxonomy" id="3818"/>
    <lineage>
        <taxon>Eukaryota</taxon>
        <taxon>Viridiplantae</taxon>
        <taxon>Streptophyta</taxon>
        <taxon>Embryophyta</taxon>
        <taxon>Tracheophyta</taxon>
        <taxon>Spermatophyta</taxon>
        <taxon>Magnoliopsida</taxon>
        <taxon>eudicotyledons</taxon>
        <taxon>Gunneridae</taxon>
        <taxon>Pentapetalae</taxon>
        <taxon>rosids</taxon>
        <taxon>fabids</taxon>
        <taxon>Fabales</taxon>
        <taxon>Fabaceae</taxon>
        <taxon>Papilionoideae</taxon>
        <taxon>50 kb inversion clade</taxon>
        <taxon>dalbergioids sensu lato</taxon>
        <taxon>Dalbergieae</taxon>
        <taxon>Pterocarpus clade</taxon>
        <taxon>Arachis</taxon>
    </lineage>
</organism>
<keyword evidence="1" id="KW-1133">Transmembrane helix</keyword>
<gene>
    <name evidence="2" type="ORF">Ahy_A10g048173</name>
</gene>
<dbReference type="AlphaFoldDB" id="A0A445B4G6"/>
<evidence type="ECO:0000256" key="1">
    <source>
        <dbReference type="SAM" id="Phobius"/>
    </source>
</evidence>
<protein>
    <submittedName>
        <fullName evidence="2">Uncharacterized protein</fullName>
    </submittedName>
</protein>
<dbReference type="EMBL" id="SDMP01000010">
    <property type="protein sequence ID" value="RYR33572.1"/>
    <property type="molecule type" value="Genomic_DNA"/>
</dbReference>
<evidence type="ECO:0000313" key="2">
    <source>
        <dbReference type="EMBL" id="RYR33572.1"/>
    </source>
</evidence>